<gene>
    <name evidence="2" type="ORF">CIT25_03965</name>
</gene>
<name>A0AB36RGC3_9HYPH</name>
<keyword evidence="3" id="KW-1185">Reference proteome</keyword>
<protein>
    <submittedName>
        <fullName evidence="2">Uncharacterized protein</fullName>
    </submittedName>
</protein>
<comment type="caution">
    <text evidence="2">The sequence shown here is derived from an EMBL/GenBank/DDBJ whole genome shotgun (WGS) entry which is preliminary data.</text>
</comment>
<feature type="compositionally biased region" description="Polar residues" evidence="1">
    <location>
        <begin position="172"/>
        <end position="186"/>
    </location>
</feature>
<dbReference type="EMBL" id="NPKI01000008">
    <property type="protein sequence ID" value="PAQ03680.1"/>
    <property type="molecule type" value="Genomic_DNA"/>
</dbReference>
<feature type="region of interest" description="Disordered" evidence="1">
    <location>
        <begin position="164"/>
        <end position="186"/>
    </location>
</feature>
<dbReference type="Pfam" id="PF13455">
    <property type="entry name" value="MUG113"/>
    <property type="match status" value="1"/>
</dbReference>
<sequence length="186" mass="20869">MPRKSVGPRLYLRKDRAGQKVWIIRDGGSDTRTGFAYGERDKAEALLRSYIAGEFKPNRGKPVGFIYFITCLSSPHYPIKIGWSASMAELRLPMLQCGNPNMLTVVGTLVGRQTDEGKLHRYFAHLHVRGEWFLRSDELIEYIGGLPGQSDTYGAEEFDPASAQLSCARAQKQPTSTETNVNEQRT</sequence>
<dbReference type="Proteomes" id="UP000216215">
    <property type="component" value="Unassembled WGS sequence"/>
</dbReference>
<accession>A0AB36RGC3</accession>
<evidence type="ECO:0000256" key="1">
    <source>
        <dbReference type="SAM" id="MobiDB-lite"/>
    </source>
</evidence>
<proteinExistence type="predicted"/>
<dbReference type="AlphaFoldDB" id="A0AB36RGC3"/>
<evidence type="ECO:0000313" key="3">
    <source>
        <dbReference type="Proteomes" id="UP000216215"/>
    </source>
</evidence>
<dbReference type="RefSeq" id="WP_095483253.1">
    <property type="nucleotide sequence ID" value="NZ_CP088151.1"/>
</dbReference>
<reference evidence="3" key="1">
    <citation type="submission" date="2017-08" db="EMBL/GenBank/DDBJ databases">
        <title>Mesorhizobium wenxinae sp. nov., a novel rhizobial species isolated from root nodules of chickpea (Cicer arietinum L.).</title>
        <authorList>
            <person name="Zhang J."/>
        </authorList>
    </citation>
    <scope>NUCLEOTIDE SEQUENCE [LARGE SCALE GENOMIC DNA]</scope>
    <source>
        <strain evidence="3">USDA 3392</strain>
    </source>
</reference>
<evidence type="ECO:0000313" key="2">
    <source>
        <dbReference type="EMBL" id="PAQ03680.1"/>
    </source>
</evidence>
<organism evidence="2 3">
    <name type="scientific">Mesorhizobium mediterraneum</name>
    <dbReference type="NCBI Taxonomy" id="43617"/>
    <lineage>
        <taxon>Bacteria</taxon>
        <taxon>Pseudomonadati</taxon>
        <taxon>Pseudomonadota</taxon>
        <taxon>Alphaproteobacteria</taxon>
        <taxon>Hyphomicrobiales</taxon>
        <taxon>Phyllobacteriaceae</taxon>
        <taxon>Mesorhizobium</taxon>
    </lineage>
</organism>